<protein>
    <recommendedName>
        <fullName evidence="1">UPF0311 protein F1189_15910</fullName>
    </recommendedName>
</protein>
<dbReference type="Gene3D" id="2.40.160.20">
    <property type="match status" value="1"/>
</dbReference>
<proteinExistence type="inferred from homology"/>
<sequence>MRVNAGSFGAVDILIAKSENSAHHFFSGAKSPEARKGAGSMEAPKLEFAFEARMEVGPTCEGGETADGRRHVMPILGGTVAGPRLFATVLPGGADWQVVRADGFTSQVARYSLQAVDGTLISVVSRGVRHGPPEEMRRLEAGEEVDPTLIYFRCTASFEAPEDSAHAWLNRHVLVATGERQPDTMVARFWTVA</sequence>
<name>A0A5M6ISB6_9PROT</name>
<evidence type="ECO:0000313" key="2">
    <source>
        <dbReference type="EMBL" id="KAA5611081.1"/>
    </source>
</evidence>
<evidence type="ECO:0000256" key="1">
    <source>
        <dbReference type="HAMAP-Rule" id="MF_00775"/>
    </source>
</evidence>
<evidence type="ECO:0000313" key="3">
    <source>
        <dbReference type="Proteomes" id="UP000325255"/>
    </source>
</evidence>
<dbReference type="PANTHER" id="PTHR37315:SF1">
    <property type="entry name" value="UPF0311 PROTEIN BLR7842"/>
    <property type="match status" value="1"/>
</dbReference>
<dbReference type="HAMAP" id="MF_00775">
    <property type="entry name" value="UPF0311"/>
    <property type="match status" value="1"/>
</dbReference>
<dbReference type="PANTHER" id="PTHR37315">
    <property type="entry name" value="UPF0311 PROTEIN BLR7842"/>
    <property type="match status" value="1"/>
</dbReference>
<dbReference type="InterPro" id="IPR020915">
    <property type="entry name" value="UPF0311"/>
</dbReference>
<gene>
    <name evidence="2" type="ORF">F1189_15910</name>
</gene>
<dbReference type="Proteomes" id="UP000325255">
    <property type="component" value="Unassembled WGS sequence"/>
</dbReference>
<dbReference type="Pfam" id="PF11578">
    <property type="entry name" value="DUF3237"/>
    <property type="match status" value="1"/>
</dbReference>
<dbReference type="AlphaFoldDB" id="A0A5M6ISB6"/>
<comment type="similarity">
    <text evidence="1">Belongs to the UPF0311 family.</text>
</comment>
<organism evidence="2 3">
    <name type="scientific">Rhodovastum atsumiense</name>
    <dbReference type="NCBI Taxonomy" id="504468"/>
    <lineage>
        <taxon>Bacteria</taxon>
        <taxon>Pseudomonadati</taxon>
        <taxon>Pseudomonadota</taxon>
        <taxon>Alphaproteobacteria</taxon>
        <taxon>Acetobacterales</taxon>
        <taxon>Acetobacteraceae</taxon>
        <taxon>Rhodovastum</taxon>
    </lineage>
</organism>
<reference evidence="2 3" key="1">
    <citation type="submission" date="2019-09" db="EMBL/GenBank/DDBJ databases">
        <title>Genome sequence of Rhodovastum atsumiense, a diverse member of the Acetobacteraceae family of non-sulfur purple photosynthetic bacteria.</title>
        <authorList>
            <person name="Meyer T."/>
            <person name="Kyndt J."/>
        </authorList>
    </citation>
    <scope>NUCLEOTIDE SEQUENCE [LARGE SCALE GENOMIC DNA]</scope>
    <source>
        <strain evidence="2 3">DSM 21279</strain>
    </source>
</reference>
<comment type="caution">
    <text evidence="2">The sequence shown here is derived from an EMBL/GenBank/DDBJ whole genome shotgun (WGS) entry which is preliminary data.</text>
</comment>
<accession>A0A5M6ISB6</accession>
<keyword evidence="3" id="KW-1185">Reference proteome</keyword>
<dbReference type="EMBL" id="VWPK01000024">
    <property type="protein sequence ID" value="KAA5611081.1"/>
    <property type="molecule type" value="Genomic_DNA"/>
</dbReference>
<dbReference type="OrthoDB" id="5294829at2"/>